<dbReference type="AlphaFoldDB" id="A0A914EJ26"/>
<protein>
    <submittedName>
        <fullName evidence="2">Uncharacterized protein</fullName>
    </submittedName>
</protein>
<accession>A0A914EJ26</accession>
<name>A0A914EJ26_9BILA</name>
<sequence length="66" mass="7445">MNNGQYLDGQEGQRVGRTRLVRGQVGQLMGQTRLVAVKTDINHTDKACSRSRWTSSETFKACPRSY</sequence>
<dbReference type="WBParaSite" id="ACRNAN_scaffold8489.g19645.t1">
    <property type="protein sequence ID" value="ACRNAN_scaffold8489.g19645.t1"/>
    <property type="gene ID" value="ACRNAN_scaffold8489.g19645"/>
</dbReference>
<evidence type="ECO:0000313" key="1">
    <source>
        <dbReference type="Proteomes" id="UP000887540"/>
    </source>
</evidence>
<evidence type="ECO:0000313" key="2">
    <source>
        <dbReference type="WBParaSite" id="ACRNAN_scaffold8489.g19645.t1"/>
    </source>
</evidence>
<organism evidence="1 2">
    <name type="scientific">Acrobeloides nanus</name>
    <dbReference type="NCBI Taxonomy" id="290746"/>
    <lineage>
        <taxon>Eukaryota</taxon>
        <taxon>Metazoa</taxon>
        <taxon>Ecdysozoa</taxon>
        <taxon>Nematoda</taxon>
        <taxon>Chromadorea</taxon>
        <taxon>Rhabditida</taxon>
        <taxon>Tylenchina</taxon>
        <taxon>Cephalobomorpha</taxon>
        <taxon>Cephaloboidea</taxon>
        <taxon>Cephalobidae</taxon>
        <taxon>Acrobeloides</taxon>
    </lineage>
</organism>
<keyword evidence="1" id="KW-1185">Reference proteome</keyword>
<dbReference type="Proteomes" id="UP000887540">
    <property type="component" value="Unplaced"/>
</dbReference>
<reference evidence="2" key="1">
    <citation type="submission" date="2022-11" db="UniProtKB">
        <authorList>
            <consortium name="WormBaseParasite"/>
        </authorList>
    </citation>
    <scope>IDENTIFICATION</scope>
</reference>
<proteinExistence type="predicted"/>